<organism evidence="2 3">
    <name type="scientific">Candidatus Kaiserbacteria bacterium RIFCSPHIGHO2_02_FULL_54_22</name>
    <dbReference type="NCBI Taxonomy" id="1798495"/>
    <lineage>
        <taxon>Bacteria</taxon>
        <taxon>Candidatus Kaiseribacteriota</taxon>
    </lineage>
</organism>
<feature type="compositionally biased region" description="Polar residues" evidence="1">
    <location>
        <begin position="157"/>
        <end position="167"/>
    </location>
</feature>
<comment type="caution">
    <text evidence="2">The sequence shown here is derived from an EMBL/GenBank/DDBJ whole genome shotgun (WGS) entry which is preliminary data.</text>
</comment>
<feature type="compositionally biased region" description="Basic and acidic residues" evidence="1">
    <location>
        <begin position="180"/>
        <end position="198"/>
    </location>
</feature>
<feature type="region of interest" description="Disordered" evidence="1">
    <location>
        <begin position="153"/>
        <end position="256"/>
    </location>
</feature>
<dbReference type="AlphaFoldDB" id="A0A1F6DJX3"/>
<evidence type="ECO:0000256" key="1">
    <source>
        <dbReference type="SAM" id="MobiDB-lite"/>
    </source>
</evidence>
<accession>A0A1F6DJX3</accession>
<gene>
    <name evidence="2" type="ORF">A3C19_00515</name>
</gene>
<feature type="compositionally biased region" description="Pro residues" evidence="1">
    <location>
        <begin position="207"/>
        <end position="242"/>
    </location>
</feature>
<reference evidence="2 3" key="1">
    <citation type="journal article" date="2016" name="Nat. Commun.">
        <title>Thousands of microbial genomes shed light on interconnected biogeochemical processes in an aquifer system.</title>
        <authorList>
            <person name="Anantharaman K."/>
            <person name="Brown C.T."/>
            <person name="Hug L.A."/>
            <person name="Sharon I."/>
            <person name="Castelle C.J."/>
            <person name="Probst A.J."/>
            <person name="Thomas B.C."/>
            <person name="Singh A."/>
            <person name="Wilkins M.J."/>
            <person name="Karaoz U."/>
            <person name="Brodie E.L."/>
            <person name="Williams K.H."/>
            <person name="Hubbard S.S."/>
            <person name="Banfield J.F."/>
        </authorList>
    </citation>
    <scope>NUCLEOTIDE SEQUENCE [LARGE SCALE GENOMIC DNA]</scope>
</reference>
<dbReference type="EMBL" id="MFLI01000017">
    <property type="protein sequence ID" value="OGG61725.1"/>
    <property type="molecule type" value="Genomic_DNA"/>
</dbReference>
<dbReference type="Proteomes" id="UP000178532">
    <property type="component" value="Unassembled WGS sequence"/>
</dbReference>
<sequence length="256" mass="27773">MKHYSTKELLQISDTAPASIRDALSSENTITTITNLGVNLKLHVDQLGLVAELNVQMLLGLVNPQEFLQELIAAGVPDADARQIMTEINQKIFVPLREEMRKGSAQPPRPAEVRQPVSVAGPQAPLMSQQGMIIPANPSLPPRQSQVTVSMPRYIPPTSTKWGSQASPVLPKSPPAPARRQTDTSRLLEDHEEPHIELGKAPAPLRIFPPRPIAAPPQNLPGVMQPPPIPKPPTASPPPAPPASYSNDPYREPIEP</sequence>
<evidence type="ECO:0000313" key="2">
    <source>
        <dbReference type="EMBL" id="OGG61725.1"/>
    </source>
</evidence>
<dbReference type="STRING" id="1798495.A3C19_00515"/>
<proteinExistence type="predicted"/>
<evidence type="ECO:0000313" key="3">
    <source>
        <dbReference type="Proteomes" id="UP000178532"/>
    </source>
</evidence>
<name>A0A1F6DJX3_9BACT</name>
<protein>
    <submittedName>
        <fullName evidence="2">Uncharacterized protein</fullName>
    </submittedName>
</protein>